<dbReference type="Pfam" id="PF00855">
    <property type="entry name" value="PWWP"/>
    <property type="match status" value="1"/>
</dbReference>
<dbReference type="CDD" id="cd05837">
    <property type="entry name" value="PWWP_MSH6"/>
    <property type="match status" value="1"/>
</dbReference>
<dbReference type="Proteomes" id="UP000597762">
    <property type="component" value="Unassembled WGS sequence"/>
</dbReference>
<reference evidence="3" key="1">
    <citation type="submission" date="2021-01" db="EMBL/GenBank/DDBJ databases">
        <authorList>
            <person name="Li R."/>
            <person name="Bekaert M."/>
        </authorList>
    </citation>
    <scope>NUCLEOTIDE SEQUENCE</scope>
    <source>
        <strain evidence="3">Farmed</strain>
    </source>
</reference>
<evidence type="ECO:0000313" key="3">
    <source>
        <dbReference type="EMBL" id="CAE1240065.1"/>
    </source>
</evidence>
<dbReference type="InterPro" id="IPR007695">
    <property type="entry name" value="DNA_mismatch_repair_MutS-lik_N"/>
</dbReference>
<dbReference type="OrthoDB" id="10252754at2759"/>
<feature type="compositionally biased region" description="Polar residues" evidence="1">
    <location>
        <begin position="21"/>
        <end position="38"/>
    </location>
</feature>
<feature type="compositionally biased region" description="Basic and acidic residues" evidence="1">
    <location>
        <begin position="188"/>
        <end position="210"/>
    </location>
</feature>
<dbReference type="GO" id="GO:0030983">
    <property type="term" value="F:mismatched DNA binding"/>
    <property type="evidence" value="ECO:0007669"/>
    <property type="project" value="InterPro"/>
</dbReference>
<dbReference type="GO" id="GO:0006298">
    <property type="term" value="P:mismatch repair"/>
    <property type="evidence" value="ECO:0007669"/>
    <property type="project" value="InterPro"/>
</dbReference>
<evidence type="ECO:0000313" key="4">
    <source>
        <dbReference type="Proteomes" id="UP000597762"/>
    </source>
</evidence>
<dbReference type="SUPFAM" id="SSF63748">
    <property type="entry name" value="Tudor/PWWP/MBT"/>
    <property type="match status" value="1"/>
</dbReference>
<dbReference type="Gene3D" id="3.40.1170.10">
    <property type="entry name" value="DNA repair protein MutS, domain I"/>
    <property type="match status" value="1"/>
</dbReference>
<name>A0A812BSV2_ACAPH</name>
<protein>
    <submittedName>
        <fullName evidence="3">MSH6</fullName>
    </submittedName>
</protein>
<feature type="region of interest" description="Disordered" evidence="1">
    <location>
        <begin position="159"/>
        <end position="307"/>
    </location>
</feature>
<feature type="domain" description="PWWP" evidence="2">
    <location>
        <begin position="57"/>
        <end position="117"/>
    </location>
</feature>
<dbReference type="PANTHER" id="PTHR15999:SF2">
    <property type="entry name" value="ZINC FINGER CW-TYPE PWWP DOMAIN PROTEIN 1"/>
    <property type="match status" value="1"/>
</dbReference>
<dbReference type="Pfam" id="PF01624">
    <property type="entry name" value="MutS_I"/>
    <property type="match status" value="1"/>
</dbReference>
<dbReference type="InterPro" id="IPR016151">
    <property type="entry name" value="DNA_mismatch_repair_MutS_N"/>
</dbReference>
<dbReference type="SUPFAM" id="SSF55271">
    <property type="entry name" value="DNA repair protein MutS, domain I"/>
    <property type="match status" value="1"/>
</dbReference>
<dbReference type="EMBL" id="CAHIKZ030000814">
    <property type="protein sequence ID" value="CAE1240065.1"/>
    <property type="molecule type" value="Genomic_DNA"/>
</dbReference>
<dbReference type="PROSITE" id="PS50812">
    <property type="entry name" value="PWWP"/>
    <property type="match status" value="1"/>
</dbReference>
<dbReference type="AlphaFoldDB" id="A0A812BSV2"/>
<dbReference type="InterPro" id="IPR000313">
    <property type="entry name" value="PWWP_dom"/>
</dbReference>
<feature type="compositionally biased region" description="Acidic residues" evidence="1">
    <location>
        <begin position="163"/>
        <end position="187"/>
    </location>
</feature>
<comment type="caution">
    <text evidence="3">The sequence shown here is derived from an EMBL/GenBank/DDBJ whole genome shotgun (WGS) entry which is preliminary data.</text>
</comment>
<gene>
    <name evidence="3" type="ORF">SPHA_22109</name>
</gene>
<evidence type="ECO:0000259" key="2">
    <source>
        <dbReference type="PROSITE" id="PS50812"/>
    </source>
</evidence>
<organism evidence="3 4">
    <name type="scientific">Acanthosepion pharaonis</name>
    <name type="common">Pharaoh cuttlefish</name>
    <name type="synonym">Sepia pharaonis</name>
    <dbReference type="NCBI Taxonomy" id="158019"/>
    <lineage>
        <taxon>Eukaryota</taxon>
        <taxon>Metazoa</taxon>
        <taxon>Spiralia</taxon>
        <taxon>Lophotrochozoa</taxon>
        <taxon>Mollusca</taxon>
        <taxon>Cephalopoda</taxon>
        <taxon>Coleoidea</taxon>
        <taxon>Decapodiformes</taxon>
        <taxon>Sepiida</taxon>
        <taxon>Sepiina</taxon>
        <taxon>Sepiidae</taxon>
        <taxon>Acanthosepion</taxon>
    </lineage>
</organism>
<sequence>MSKVNTLFAYFSKTPKKTEDSQVLSPKNNTKSKTSNGTPDAGKQHSKNGDIPQEFSVGDVVWSKLEGYPWWPSLVCNHPTTNTHLKKGKVPEVHVQFFDDPVSRAWVKAKFVRSFTGADSKEARTGGTYFSMDPAQRKGVTGADKAMKMSKEERLGLVVELQPSEDEDEMKDLDNMFDESMSEEDDSEKSKENVNIEKSPKESKSKESPKKTPKKGTRRSERSKPKRRRIIVESDSDSGDSADEYKVPTKSGSEEEEEEEDDDDDSLSSGVDEEELSEPESASEPEPSPVKRKSIGSSSTPKNSSFVASLGSATKSKLSLFSAPESNSSGGAGDASEGSTTYLHQTLDFLKPEKIKDINGRSPDHPEYDQRTLYIPESFKSKVTPAMRQWWDLKSKHYDTILFFKVGKFYELFHMDAFIGVKELGLIYMKVSRFLCFCFLCENCSCFCLL</sequence>
<accession>A0A812BSV2</accession>
<dbReference type="GO" id="GO:0005524">
    <property type="term" value="F:ATP binding"/>
    <property type="evidence" value="ECO:0007669"/>
    <property type="project" value="InterPro"/>
</dbReference>
<dbReference type="PANTHER" id="PTHR15999">
    <property type="entry name" value="ZINC FINGER CW-TYPE PWWP DOMAIN PROTEIN 1"/>
    <property type="match status" value="1"/>
</dbReference>
<dbReference type="SMART" id="SM00293">
    <property type="entry name" value="PWWP"/>
    <property type="match status" value="1"/>
</dbReference>
<feature type="region of interest" description="Disordered" evidence="1">
    <location>
        <begin position="16"/>
        <end position="52"/>
    </location>
</feature>
<dbReference type="InterPro" id="IPR042778">
    <property type="entry name" value="ZCWPW1/ZCWPW2"/>
</dbReference>
<keyword evidence="4" id="KW-1185">Reference proteome</keyword>
<proteinExistence type="predicted"/>
<dbReference type="Gene3D" id="2.30.30.140">
    <property type="match status" value="1"/>
</dbReference>
<evidence type="ECO:0000256" key="1">
    <source>
        <dbReference type="SAM" id="MobiDB-lite"/>
    </source>
</evidence>
<feature type="compositionally biased region" description="Acidic residues" evidence="1">
    <location>
        <begin position="254"/>
        <end position="283"/>
    </location>
</feature>
<feature type="compositionally biased region" description="Polar residues" evidence="1">
    <location>
        <begin position="295"/>
        <end position="307"/>
    </location>
</feature>